<organism evidence="7 8">
    <name type="scientific">Lachancea fermentati</name>
    <name type="common">Zygosaccharomyces fermentati</name>
    <dbReference type="NCBI Taxonomy" id="4955"/>
    <lineage>
        <taxon>Eukaryota</taxon>
        <taxon>Fungi</taxon>
        <taxon>Dikarya</taxon>
        <taxon>Ascomycota</taxon>
        <taxon>Saccharomycotina</taxon>
        <taxon>Saccharomycetes</taxon>
        <taxon>Saccharomycetales</taxon>
        <taxon>Saccharomycetaceae</taxon>
        <taxon>Lachancea</taxon>
    </lineage>
</organism>
<dbReference type="GO" id="GO:0016020">
    <property type="term" value="C:membrane"/>
    <property type="evidence" value="ECO:0007669"/>
    <property type="project" value="UniProtKB-SubCell"/>
</dbReference>
<gene>
    <name evidence="7" type="ORF">LAFE_0C11760G</name>
</gene>
<dbReference type="PANTHER" id="PTHR15407:SF28">
    <property type="entry name" value="RIBITOL-5-PHOSPHATE TRANSFERASE FKTN"/>
    <property type="match status" value="1"/>
</dbReference>
<name>A0A1G4MAF7_LACFM</name>
<dbReference type="EMBL" id="LT598485">
    <property type="protein sequence ID" value="SCW00777.1"/>
    <property type="molecule type" value="Genomic_DNA"/>
</dbReference>
<dbReference type="Pfam" id="PF04991">
    <property type="entry name" value="LicD"/>
    <property type="match status" value="1"/>
</dbReference>
<feature type="region of interest" description="Disordered" evidence="5">
    <location>
        <begin position="936"/>
        <end position="955"/>
    </location>
</feature>
<dbReference type="OMA" id="WYDWADL"/>
<dbReference type="InterPro" id="IPR009644">
    <property type="entry name" value="FKTN/MNN4/W02B3.4-1"/>
</dbReference>
<keyword evidence="3" id="KW-1133">Transmembrane helix</keyword>
<evidence type="ECO:0000256" key="1">
    <source>
        <dbReference type="ARBA" id="ARBA00004167"/>
    </source>
</evidence>
<evidence type="ECO:0000256" key="5">
    <source>
        <dbReference type="SAM" id="MobiDB-lite"/>
    </source>
</evidence>
<evidence type="ECO:0000256" key="2">
    <source>
        <dbReference type="ARBA" id="ARBA00022692"/>
    </source>
</evidence>
<evidence type="ECO:0000259" key="6">
    <source>
        <dbReference type="Pfam" id="PF04991"/>
    </source>
</evidence>
<dbReference type="GO" id="GO:0009100">
    <property type="term" value="P:glycoprotein metabolic process"/>
    <property type="evidence" value="ECO:0007669"/>
    <property type="project" value="UniProtKB-ARBA"/>
</dbReference>
<reference evidence="7 8" key="1">
    <citation type="submission" date="2016-03" db="EMBL/GenBank/DDBJ databases">
        <authorList>
            <person name="Devillers H."/>
        </authorList>
    </citation>
    <scope>NUCLEOTIDE SEQUENCE [LARGE SCALE GENOMIC DNA]</scope>
    <source>
        <strain evidence="7">CBS 6772</strain>
    </source>
</reference>
<evidence type="ECO:0000256" key="4">
    <source>
        <dbReference type="ARBA" id="ARBA00023136"/>
    </source>
</evidence>
<sequence length="955" mass="108061">MLAHRKVIILLLATVLVELLYLAVSEYASDWGALWELTLSRSPHDPNGGLPLGTSAVARGRLSSATLELIAGVARPAAAQLASFYHRWKFSNALHYVLPCTAAQTLFGRLRRPISSLDELFPAGAGESYAAAEDAPLRTYDYDPRLVTAVYYDALSAEISAGTAVPAIAVPFSWYDWSDLSLLNGLIDLEQREKPECAFCVRKFFPADELLEYERKVGYRLFDQDRARGLASASYASSSDVAVKGPAVPIEDFCKEAKDNVFMPGFVSHDVLNFSRPEVYGLQAKTLLYATAPLPYSLTFLNRNGSSIQVRVANESPLRDGVPQHILFNGLLEQYLRRNVASYPKHPDREIVFDNVAKFEELKRAAVSAESGDSGDSGAEPAAMPYYLVLDPADFEFDAPAKIRELEAAEALSTHQQRYLESLRVSLNSHPVDLPKFFREASHVGDYVHMGHHFDARFFHGAPSKPAMRARLDAIVRAYLSFVHSNGLQSWISHGTMYGWLYDGIAFPWDGDHDVQMPIVHLNKLAELYNQTVVVEDPSVGNGRYFLDVTSSITSRIHGNGNNNIDARFIDVDSGLYIDITGLSVSSDGAHSRYNTLISEYERDRNKNGSSLYYLDPNRVEGVNDLTVDQLIQREKERGTLTKEREKQLKDYKDTVDRVQHDFKSKSPSDRYNYNKHIQVFNCRNNHFNVISELSPLRLTYFHGAKAYVPNQVIKLLRQEYALPPGYTYIKYSPREFLPEARVWLEESVVKKIAAGGPIQNGTAPKIDLDHMSKLTTSEFRDFLNNAATVIDPDVETAFTYLVNTFEISMFRKKELELIYDESLSDNEKVELLDELIRGRFFVGAYKDIFQNRLETNIWNNLLERTPSSYKDVLAELEKLHLKKARELLHLDELEARNSYDWDRRAGYQHPPSGIDFNTKGRKFYTFGQEAKNEIFSHDPKGSEKLHASLTQRKD</sequence>
<dbReference type="InterPro" id="IPR007074">
    <property type="entry name" value="LicD/FKTN/FKRP_NTP_transf"/>
</dbReference>
<comment type="subcellular location">
    <subcellularLocation>
        <location evidence="1">Membrane</location>
        <topology evidence="1">Single-pass membrane protein</topology>
    </subcellularLocation>
</comment>
<evidence type="ECO:0000313" key="8">
    <source>
        <dbReference type="Proteomes" id="UP000190831"/>
    </source>
</evidence>
<dbReference type="PANTHER" id="PTHR15407">
    <property type="entry name" value="FUKUTIN-RELATED"/>
    <property type="match status" value="1"/>
</dbReference>
<dbReference type="OrthoDB" id="444255at2759"/>
<keyword evidence="4" id="KW-0472">Membrane</keyword>
<keyword evidence="2" id="KW-0812">Transmembrane</keyword>
<accession>A0A1G4MAF7</accession>
<keyword evidence="8" id="KW-1185">Reference proteome</keyword>
<protein>
    <submittedName>
        <fullName evidence="7">LAFE_0C11760g1_1</fullName>
    </submittedName>
</protein>
<dbReference type="AlphaFoldDB" id="A0A1G4MAF7"/>
<feature type="domain" description="LicD/FKTN/FKRP nucleotidyltransferase" evidence="6">
    <location>
        <begin position="484"/>
        <end position="721"/>
    </location>
</feature>
<proteinExistence type="predicted"/>
<evidence type="ECO:0000256" key="3">
    <source>
        <dbReference type="ARBA" id="ARBA00022989"/>
    </source>
</evidence>
<evidence type="ECO:0000313" key="7">
    <source>
        <dbReference type="EMBL" id="SCW00777.1"/>
    </source>
</evidence>
<dbReference type="Proteomes" id="UP000190831">
    <property type="component" value="Chromosome C"/>
</dbReference>